<accession>A0A6A5YCD5</accession>
<reference evidence="16" key="1">
    <citation type="journal article" date="2020" name="Stud. Mycol.">
        <title>101 Dothideomycetes genomes: a test case for predicting lifestyles and emergence of pathogens.</title>
        <authorList>
            <person name="Haridas S."/>
            <person name="Albert R."/>
            <person name="Binder M."/>
            <person name="Bloem J."/>
            <person name="Labutti K."/>
            <person name="Salamov A."/>
            <person name="Andreopoulos B."/>
            <person name="Baker S."/>
            <person name="Barry K."/>
            <person name="Bills G."/>
            <person name="Bluhm B."/>
            <person name="Cannon C."/>
            <person name="Castanera R."/>
            <person name="Culley D."/>
            <person name="Daum C."/>
            <person name="Ezra D."/>
            <person name="Gonzalez J."/>
            <person name="Henrissat B."/>
            <person name="Kuo A."/>
            <person name="Liang C."/>
            <person name="Lipzen A."/>
            <person name="Lutzoni F."/>
            <person name="Magnuson J."/>
            <person name="Mondo S."/>
            <person name="Nolan M."/>
            <person name="Ohm R."/>
            <person name="Pangilinan J."/>
            <person name="Park H.-J."/>
            <person name="Ramirez L."/>
            <person name="Alfaro M."/>
            <person name="Sun H."/>
            <person name="Tritt A."/>
            <person name="Yoshinaga Y."/>
            <person name="Zwiers L.-H."/>
            <person name="Turgeon B."/>
            <person name="Goodwin S."/>
            <person name="Spatafora J."/>
            <person name="Crous P."/>
            <person name="Grigoriev I."/>
        </authorList>
    </citation>
    <scope>NUCLEOTIDE SEQUENCE</scope>
    <source>
        <strain evidence="16">CBS 121410</strain>
    </source>
</reference>
<organism evidence="16 17">
    <name type="scientific">Saccharata proteae CBS 121410</name>
    <dbReference type="NCBI Taxonomy" id="1314787"/>
    <lineage>
        <taxon>Eukaryota</taxon>
        <taxon>Fungi</taxon>
        <taxon>Dikarya</taxon>
        <taxon>Ascomycota</taxon>
        <taxon>Pezizomycotina</taxon>
        <taxon>Dothideomycetes</taxon>
        <taxon>Dothideomycetes incertae sedis</taxon>
        <taxon>Botryosphaeriales</taxon>
        <taxon>Saccharataceae</taxon>
        <taxon>Saccharata</taxon>
    </lineage>
</organism>
<evidence type="ECO:0000256" key="7">
    <source>
        <dbReference type="ARBA" id="ARBA00023239"/>
    </source>
</evidence>
<evidence type="ECO:0000256" key="1">
    <source>
        <dbReference type="ARBA" id="ARBA00001324"/>
    </source>
</evidence>
<keyword evidence="17" id="KW-1185">Reference proteome</keyword>
<proteinExistence type="inferred from homology"/>
<sequence>MFHLFLALGCLALFLSPVRAAFGVTTSSAGYVVDAGSTYPLVVTVDSSNCDITSIMYRDEELQYQSTGSHISSGLGSANVTSEVLDQYVKTTCVTSTLTHYIVVKSGDSTLYMATYTTEEPEVGELRFIARLNPTSLPLEYPFGTASTTAGGTAIEGSDVFLVGNETRSKFYSGQRFIDDQVHCVYRDDDVIHACMVLPNPAYEASSGGPFHKDINSNNAGSFNALYFYMNSNHVQTESYRMGLHGPYAIVFSRSGVPAASSVDTSFFADLDITGYLATSGRGYVSGTATGIDTSFQTVLHWYNSDAQYWTYASSGKFTSPAMRPGTYTQVLYQDEFVLASSSVEVTAGSTTSANIASAVTSHTTLWQIGDWDGQPEDFRNADLQQRMHPSDARMASWGPLSYTVGSSALTDVPMALFKSVNDPLTITFTLDSAPGAATLRIGTTLSFAGGRPQATINDYTGDTPAAPTNLNSRGVTRGAYRGFGEVYDVSIPSGTLISGANTITISVVSGSSGDEFLEPNFILDAIELFQ</sequence>
<keyword evidence="6 12" id="KW-1015">Disulfide bond</keyword>
<evidence type="ECO:0000259" key="15">
    <source>
        <dbReference type="Pfam" id="PF14686"/>
    </source>
</evidence>
<dbReference type="Gene3D" id="2.70.98.10">
    <property type="match status" value="1"/>
</dbReference>
<dbReference type="PIRSF" id="PIRSF011794">
    <property type="entry name" value="Rhamnogalacturonase_B"/>
    <property type="match status" value="1"/>
</dbReference>
<dbReference type="InterPro" id="IPR011013">
    <property type="entry name" value="Gal_mutarotase_sf_dom"/>
</dbReference>
<dbReference type="InterPro" id="IPR008979">
    <property type="entry name" value="Galactose-bd-like_sf"/>
</dbReference>
<dbReference type="InterPro" id="IPR015364">
    <property type="entry name" value="RhgB_N"/>
</dbReference>
<keyword evidence="8 11" id="KW-0119">Carbohydrate metabolism</keyword>
<feature type="disulfide bond" evidence="12">
    <location>
        <begin position="184"/>
        <end position="195"/>
    </location>
</feature>
<protein>
    <recommendedName>
        <fullName evidence="11">Rhamnogalacturonate lyase</fullName>
        <ecNumber evidence="11">4.2.2.23</ecNumber>
    </recommendedName>
</protein>
<dbReference type="FunFam" id="2.60.120.260:FF:000102">
    <property type="entry name" value="Rhamnogalacturonate lyase A"/>
    <property type="match status" value="1"/>
</dbReference>
<dbReference type="SUPFAM" id="SSF74650">
    <property type="entry name" value="Galactose mutarotase-like"/>
    <property type="match status" value="1"/>
</dbReference>
<evidence type="ECO:0000256" key="9">
    <source>
        <dbReference type="ARBA" id="ARBA00023316"/>
    </source>
</evidence>
<dbReference type="InterPro" id="IPR029413">
    <property type="entry name" value="RG-lyase_II"/>
</dbReference>
<comment type="catalytic activity">
    <reaction evidence="1 11">
        <text>Endotype eliminative cleavage of L-alpha-rhamnopyranosyl-(1-&gt;4)-alpha-D-galactopyranosyluronic acid bonds of rhamnogalacturonan I domains in ramified hairy regions of pectin leaving L-rhamnopyranose at the reducing end and 4-deoxy-4,5-unsaturated D-galactopyranosyluronic acid at the non-reducing end.</text>
        <dbReference type="EC" id="4.2.2.23"/>
    </reaction>
</comment>
<evidence type="ECO:0000259" key="14">
    <source>
        <dbReference type="Pfam" id="PF14683"/>
    </source>
</evidence>
<dbReference type="EC" id="4.2.2.23" evidence="11"/>
<feature type="domain" description="Rhamnogalacturonan lyase" evidence="14">
    <location>
        <begin position="365"/>
        <end position="529"/>
    </location>
</feature>
<feature type="domain" description="Rhamnogalacturonan lyase" evidence="15">
    <location>
        <begin position="281"/>
        <end position="353"/>
    </location>
</feature>
<dbReference type="PANTHER" id="PTHR36574">
    <property type="entry name" value="RHAMNOGALACTURONATE LYASE-RELATED"/>
    <property type="match status" value="1"/>
</dbReference>
<dbReference type="CDD" id="cd10320">
    <property type="entry name" value="RGL4_N"/>
    <property type="match status" value="1"/>
</dbReference>
<dbReference type="SUPFAM" id="SSF49452">
    <property type="entry name" value="Starch-binding domain-like"/>
    <property type="match status" value="1"/>
</dbReference>
<dbReference type="Gene3D" id="2.60.120.260">
    <property type="entry name" value="Galactose-binding domain-like"/>
    <property type="match status" value="1"/>
</dbReference>
<feature type="signal peptide" evidence="11">
    <location>
        <begin position="1"/>
        <end position="20"/>
    </location>
</feature>
<evidence type="ECO:0000256" key="11">
    <source>
        <dbReference type="PIRNR" id="PIRNR011794"/>
    </source>
</evidence>
<dbReference type="Gene3D" id="2.60.40.1120">
    <property type="entry name" value="Carboxypeptidase-like, regulatory domain"/>
    <property type="match status" value="1"/>
</dbReference>
<name>A0A6A5YCD5_9PEZI</name>
<feature type="disulfide bond" evidence="12">
    <location>
        <begin position="50"/>
        <end position="93"/>
    </location>
</feature>
<evidence type="ECO:0000256" key="6">
    <source>
        <dbReference type="ARBA" id="ARBA00023157"/>
    </source>
</evidence>
<dbReference type="CDD" id="cd10317">
    <property type="entry name" value="RGL4_C"/>
    <property type="match status" value="1"/>
</dbReference>
<comment type="subcellular location">
    <subcellularLocation>
        <location evidence="2 11">Secreted</location>
    </subcellularLocation>
</comment>
<keyword evidence="9 11" id="KW-0961">Cell wall biogenesis/degradation</keyword>
<dbReference type="AlphaFoldDB" id="A0A6A5YCD5"/>
<dbReference type="GO" id="GO:0030246">
    <property type="term" value="F:carbohydrate binding"/>
    <property type="evidence" value="ECO:0007669"/>
    <property type="project" value="UniProtKB-UniRule"/>
</dbReference>
<evidence type="ECO:0000313" key="16">
    <source>
        <dbReference type="EMBL" id="KAF2089146.1"/>
    </source>
</evidence>
<evidence type="ECO:0000313" key="17">
    <source>
        <dbReference type="Proteomes" id="UP000799776"/>
    </source>
</evidence>
<evidence type="ECO:0000256" key="10">
    <source>
        <dbReference type="ARBA" id="ARBA00023326"/>
    </source>
</evidence>
<feature type="domain" description="Rhamnogalacturonase B N-terminal" evidence="13">
    <location>
        <begin position="22"/>
        <end position="275"/>
    </location>
</feature>
<dbReference type="Proteomes" id="UP000799776">
    <property type="component" value="Unassembled WGS sequence"/>
</dbReference>
<keyword evidence="5 11" id="KW-0732">Signal</keyword>
<dbReference type="GO" id="GO:0005576">
    <property type="term" value="C:extracellular region"/>
    <property type="evidence" value="ECO:0007669"/>
    <property type="project" value="UniProtKB-SubCell"/>
</dbReference>
<evidence type="ECO:0000259" key="13">
    <source>
        <dbReference type="Pfam" id="PF09284"/>
    </source>
</evidence>
<dbReference type="InterPro" id="IPR029411">
    <property type="entry name" value="RG-lyase_III"/>
</dbReference>
<keyword evidence="10 11" id="KW-0624">Polysaccharide degradation</keyword>
<dbReference type="GO" id="GO:0102210">
    <property type="term" value="F:rhamnogalacturonan endolyase activity"/>
    <property type="evidence" value="ECO:0007669"/>
    <property type="project" value="UniProtKB-UniRule"/>
</dbReference>
<dbReference type="SUPFAM" id="SSF49785">
    <property type="entry name" value="Galactose-binding domain-like"/>
    <property type="match status" value="1"/>
</dbReference>
<keyword evidence="7 11" id="KW-0456">Lyase</keyword>
<dbReference type="InterPro" id="IPR013784">
    <property type="entry name" value="Carb-bd-like_fold"/>
</dbReference>
<evidence type="ECO:0000256" key="8">
    <source>
        <dbReference type="ARBA" id="ARBA00023277"/>
    </source>
</evidence>
<dbReference type="Pfam" id="PF09284">
    <property type="entry name" value="RhgB_N"/>
    <property type="match status" value="1"/>
</dbReference>
<evidence type="ECO:0000256" key="4">
    <source>
        <dbReference type="ARBA" id="ARBA00022525"/>
    </source>
</evidence>
<dbReference type="CDD" id="cd10316">
    <property type="entry name" value="RGL4_M"/>
    <property type="match status" value="1"/>
</dbReference>
<dbReference type="InterPro" id="IPR016590">
    <property type="entry name" value="Rhamnogalacturonase_B"/>
</dbReference>
<feature type="chain" id="PRO_5025721576" description="Rhamnogalacturonate lyase" evidence="11">
    <location>
        <begin position="21"/>
        <end position="531"/>
    </location>
</feature>
<evidence type="ECO:0000256" key="12">
    <source>
        <dbReference type="PIRSR" id="PIRSR011794-1"/>
    </source>
</evidence>
<evidence type="ECO:0000256" key="2">
    <source>
        <dbReference type="ARBA" id="ARBA00004613"/>
    </source>
</evidence>
<dbReference type="Pfam" id="PF14686">
    <property type="entry name" value="fn3_3"/>
    <property type="match status" value="1"/>
</dbReference>
<dbReference type="Pfam" id="PF14683">
    <property type="entry name" value="CBM-like"/>
    <property type="match status" value="1"/>
</dbReference>
<dbReference type="PANTHER" id="PTHR36574:SF1">
    <property type="entry name" value="RHAMNOGALACTURONATE LYASE-RELATED"/>
    <property type="match status" value="1"/>
</dbReference>
<evidence type="ECO:0000256" key="3">
    <source>
        <dbReference type="ARBA" id="ARBA00010418"/>
    </source>
</evidence>
<dbReference type="EMBL" id="ML978715">
    <property type="protein sequence ID" value="KAF2089146.1"/>
    <property type="molecule type" value="Genomic_DNA"/>
</dbReference>
<evidence type="ECO:0000256" key="5">
    <source>
        <dbReference type="ARBA" id="ARBA00022729"/>
    </source>
</evidence>
<dbReference type="InterPro" id="IPR014718">
    <property type="entry name" value="GH-type_carb-bd"/>
</dbReference>
<comment type="similarity">
    <text evidence="3 11">Belongs to the polysaccharide lyase 4 family.</text>
</comment>
<dbReference type="GO" id="GO:0071555">
    <property type="term" value="P:cell wall organization"/>
    <property type="evidence" value="ECO:0007669"/>
    <property type="project" value="UniProtKB-UniRule"/>
</dbReference>
<gene>
    <name evidence="16" type="ORF">K490DRAFT_37900</name>
</gene>
<dbReference type="OrthoDB" id="114708at2759"/>
<dbReference type="GO" id="GO:0045490">
    <property type="term" value="P:pectin catabolic process"/>
    <property type="evidence" value="ECO:0007669"/>
    <property type="project" value="TreeGrafter"/>
</dbReference>
<dbReference type="FunFam" id="2.70.98.10:FF:000020">
    <property type="entry name" value="Rhamnogalacturonate lyase A"/>
    <property type="match status" value="1"/>
</dbReference>
<keyword evidence="4 11" id="KW-0964">Secreted</keyword>